<feature type="domain" description="HTH cro/C1-type" evidence="2">
    <location>
        <begin position="15"/>
        <end position="45"/>
    </location>
</feature>
<gene>
    <name evidence="3" type="ORF">DWB68_15270</name>
</gene>
<dbReference type="RefSeq" id="WP_119425981.1">
    <property type="nucleotide sequence ID" value="NZ_QQXK01000046.1"/>
</dbReference>
<evidence type="ECO:0000259" key="2">
    <source>
        <dbReference type="PROSITE" id="PS50943"/>
    </source>
</evidence>
<dbReference type="InterPro" id="IPR001387">
    <property type="entry name" value="Cro/C1-type_HTH"/>
</dbReference>
<name>A0A399JE86_9MICC</name>
<reference evidence="3 4" key="1">
    <citation type="submission" date="2018-07" db="EMBL/GenBank/DDBJ databases">
        <title>Arthrobacter sp. nov., isolated from raw cow's milk with high bacterial count.</title>
        <authorList>
            <person name="Hahne J."/>
            <person name="Isele D."/>
            <person name="Lipski A."/>
        </authorList>
    </citation>
    <scope>NUCLEOTIDE SEQUENCE [LARGE SCALE GENOMIC DNA]</scope>
    <source>
        <strain evidence="3 4">JZ R-35</strain>
    </source>
</reference>
<evidence type="ECO:0000313" key="4">
    <source>
        <dbReference type="Proteomes" id="UP000265419"/>
    </source>
</evidence>
<dbReference type="PROSITE" id="PS50943">
    <property type="entry name" value="HTH_CROC1"/>
    <property type="match status" value="1"/>
</dbReference>
<sequence length="290" mass="30472">MGDTKSTGVITGNDVKRIREIAGLTQAGLAEAVGVAKKTAYNWESREHAALPAAAATKFANWVARESKTGSLRGQVPVELQYRVWDASSFKGEDTVSAPSGASDPEERAAWYGIDPVALAMSLHRADHRPPAEALGLSRLELADAYMGLLAGADDAIKFAEDAVKLKVHPKIAQALATAILDAVMDTGAFGVVSGVIGHSELTSRLLVRAASVRAVAALQGEDMPEPHSIWGDGNPLRTMADKAAEQSRVESAEAEAPSAPDYSGLSKADHGLAAYEGEKDIAFDADPED</sequence>
<dbReference type="GO" id="GO:0003677">
    <property type="term" value="F:DNA binding"/>
    <property type="evidence" value="ECO:0007669"/>
    <property type="project" value="InterPro"/>
</dbReference>
<dbReference type="AlphaFoldDB" id="A0A399JE86"/>
<feature type="region of interest" description="Disordered" evidence="1">
    <location>
        <begin position="226"/>
        <end position="270"/>
    </location>
</feature>
<keyword evidence="4" id="KW-1185">Reference proteome</keyword>
<evidence type="ECO:0000256" key="1">
    <source>
        <dbReference type="SAM" id="MobiDB-lite"/>
    </source>
</evidence>
<evidence type="ECO:0000313" key="3">
    <source>
        <dbReference type="EMBL" id="RII40926.1"/>
    </source>
</evidence>
<dbReference type="CDD" id="cd00093">
    <property type="entry name" value="HTH_XRE"/>
    <property type="match status" value="1"/>
</dbReference>
<dbReference type="EMBL" id="QQXK01000046">
    <property type="protein sequence ID" value="RII40926.1"/>
    <property type="molecule type" value="Genomic_DNA"/>
</dbReference>
<dbReference type="Proteomes" id="UP000265419">
    <property type="component" value="Unassembled WGS sequence"/>
</dbReference>
<proteinExistence type="predicted"/>
<dbReference type="Gene3D" id="1.10.260.40">
    <property type="entry name" value="lambda repressor-like DNA-binding domains"/>
    <property type="match status" value="1"/>
</dbReference>
<organism evidence="3 4">
    <name type="scientific">Galactobacter valiniphilus</name>
    <dbReference type="NCBI Taxonomy" id="2676122"/>
    <lineage>
        <taxon>Bacteria</taxon>
        <taxon>Bacillati</taxon>
        <taxon>Actinomycetota</taxon>
        <taxon>Actinomycetes</taxon>
        <taxon>Micrococcales</taxon>
        <taxon>Micrococcaceae</taxon>
        <taxon>Galactobacter</taxon>
    </lineage>
</organism>
<protein>
    <recommendedName>
        <fullName evidence="2">HTH cro/C1-type domain-containing protein</fullName>
    </recommendedName>
</protein>
<dbReference type="InterPro" id="IPR010982">
    <property type="entry name" value="Lambda_DNA-bd_dom_sf"/>
</dbReference>
<accession>A0A399JE86</accession>
<dbReference type="SUPFAM" id="SSF47413">
    <property type="entry name" value="lambda repressor-like DNA-binding domains"/>
    <property type="match status" value="1"/>
</dbReference>
<comment type="caution">
    <text evidence="3">The sequence shown here is derived from an EMBL/GenBank/DDBJ whole genome shotgun (WGS) entry which is preliminary data.</text>
</comment>
<feature type="compositionally biased region" description="Basic and acidic residues" evidence="1">
    <location>
        <begin position="240"/>
        <end position="252"/>
    </location>
</feature>